<feature type="coiled-coil region" evidence="1">
    <location>
        <begin position="193"/>
        <end position="353"/>
    </location>
</feature>
<evidence type="ECO:0000313" key="2">
    <source>
        <dbReference type="EnsemblMetazoa" id="XP_014250211.1"/>
    </source>
</evidence>
<dbReference type="GeneID" id="106667064"/>
<keyword evidence="1" id="KW-0175">Coiled coil</keyword>
<organism evidence="2 3">
    <name type="scientific">Cimex lectularius</name>
    <name type="common">Bed bug</name>
    <name type="synonym">Acanthia lectularia</name>
    <dbReference type="NCBI Taxonomy" id="79782"/>
    <lineage>
        <taxon>Eukaryota</taxon>
        <taxon>Metazoa</taxon>
        <taxon>Ecdysozoa</taxon>
        <taxon>Arthropoda</taxon>
        <taxon>Hexapoda</taxon>
        <taxon>Insecta</taxon>
        <taxon>Pterygota</taxon>
        <taxon>Neoptera</taxon>
        <taxon>Paraneoptera</taxon>
        <taxon>Hemiptera</taxon>
        <taxon>Heteroptera</taxon>
        <taxon>Panheteroptera</taxon>
        <taxon>Cimicomorpha</taxon>
        <taxon>Cimicidae</taxon>
        <taxon>Cimex</taxon>
    </lineage>
</organism>
<keyword evidence="3" id="KW-1185">Reference proteome</keyword>
<sequence length="418" mass="47911">MSTRTPMRRQVSTPLSHRQMNELRRDNIGGAKTKTMFQTARRALQRPSITSRPPSAKSLVDSPRIARRQEKVKCKRSISLQNLSQDFQKKLTLRRKNWSKDTATEIISNPCQKMNAQDDRTTILLLKSYSRFLKNSWRKAKDRQKDEHDKLVAAEAKIENMDVQISALKNFLTGDREIITNLTNQLVQIKQFLNDSKADNSKLQAEKNLLQASVDKMTEKTASNELEIMNLRNVCQTAQSEAQAYEQQLKKEREKIAELRLEAIQLSGKIVETKKESYAKELELIKMANMVKRKEIELTEKNKLISKAEENAAENLEKFRGASDKITNLENEVLSLILRNESLSKEISELEKTSSERSQTCEILESTIQQNYVTIIEMNTALEAVTALSWKSKFYSAINTMLQVPIWALTMGGSPHVF</sequence>
<dbReference type="AlphaFoldDB" id="A0A8I6RUU8"/>
<dbReference type="KEGG" id="clec:106667064"/>
<evidence type="ECO:0000313" key="3">
    <source>
        <dbReference type="Proteomes" id="UP000494040"/>
    </source>
</evidence>
<name>A0A8I6RUU8_CIMLE</name>
<accession>A0A8I6RUU8</accession>
<dbReference type="OrthoDB" id="6624494at2759"/>
<dbReference type="Proteomes" id="UP000494040">
    <property type="component" value="Unassembled WGS sequence"/>
</dbReference>
<proteinExistence type="predicted"/>
<reference evidence="2" key="1">
    <citation type="submission" date="2022-01" db="UniProtKB">
        <authorList>
            <consortium name="EnsemblMetazoa"/>
        </authorList>
    </citation>
    <scope>IDENTIFICATION</scope>
</reference>
<dbReference type="RefSeq" id="XP_014250211.1">
    <property type="nucleotide sequence ID" value="XM_014394725.2"/>
</dbReference>
<protein>
    <submittedName>
        <fullName evidence="2">Uncharacterized protein</fullName>
    </submittedName>
</protein>
<dbReference type="EnsemblMetazoa" id="XM_014394725.2">
    <property type="protein sequence ID" value="XP_014250211.1"/>
    <property type="gene ID" value="LOC106667064"/>
</dbReference>
<evidence type="ECO:0000256" key="1">
    <source>
        <dbReference type="SAM" id="Coils"/>
    </source>
</evidence>